<keyword evidence="12" id="KW-0234">DNA repair</keyword>
<keyword evidence="6" id="KW-0004">4Fe-4S</keyword>
<keyword evidence="9" id="KW-0378">Hydrolase</keyword>
<dbReference type="InterPro" id="IPR003265">
    <property type="entry name" value="HhH-GPD_domain"/>
</dbReference>
<dbReference type="SUPFAM" id="SSF48150">
    <property type="entry name" value="DNA-glycosylase"/>
    <property type="match status" value="1"/>
</dbReference>
<sequence>MTFSYFTEKLLRWYPVHRRDLPWRGTKDPYIIWLSEIILQQTRVAQGLPYFRTFVEKFPTVSQLAAAPEEEILRTWQGLGYYSRARNLHACAREIVDKWEGSFPDNYTDLLKLKGVGPYTAAAIASFSYREAVAVVDGNVYRLLSRYFGIYSDIGSTAGKKEFETLANQIIPEKQPDQYNQAIMEFGALQCVPKNPDCGSCPLRVNCFARKNDMVAALPVKEKKVKVRSRYFIYYHIQAGGYTVVNRRGPNDIWQGLVDFPLDECQSMEEIQSPQPENLSLFNELSSFGPVFGLSGEKPLKHLLTHQKIFASFVKVTLRPGQKEALESWAEGKNYSLVDEERLEEVGKPKLILRYLNQIK</sequence>
<evidence type="ECO:0000256" key="6">
    <source>
        <dbReference type="ARBA" id="ARBA00022485"/>
    </source>
</evidence>
<dbReference type="InterPro" id="IPR005760">
    <property type="entry name" value="A/G_AdeGlyc_MutY"/>
</dbReference>
<evidence type="ECO:0000256" key="2">
    <source>
        <dbReference type="ARBA" id="ARBA00002933"/>
    </source>
</evidence>
<dbReference type="Proteomes" id="UP000649799">
    <property type="component" value="Unassembled WGS sequence"/>
</dbReference>
<keyword evidence="7" id="KW-0479">Metal-binding</keyword>
<evidence type="ECO:0000256" key="13">
    <source>
        <dbReference type="ARBA" id="ARBA00023295"/>
    </source>
</evidence>
<comment type="catalytic activity">
    <reaction evidence="1 14">
        <text>Hydrolyzes free adenine bases from 7,8-dihydro-8-oxoguanine:adenine mismatched double-stranded DNA, leaving an apurinic site.</text>
        <dbReference type="EC" id="3.2.2.31"/>
    </reaction>
</comment>
<comment type="function">
    <text evidence="2">Adenine glycosylase active on G-A mispairs. MutY also corrects error-prone DNA synthesis past GO lesions which are due to the oxidatively damaged form of guanine: 7,8-dihydro-8-oxoguanine (8-oxo-dGTP).</text>
</comment>
<dbReference type="EC" id="3.2.2.31" evidence="4 14"/>
<evidence type="ECO:0000313" key="16">
    <source>
        <dbReference type="EMBL" id="NHE59457.1"/>
    </source>
</evidence>
<dbReference type="Pfam" id="PF14815">
    <property type="entry name" value="NUDIX_4"/>
    <property type="match status" value="1"/>
</dbReference>
<keyword evidence="17" id="KW-1185">Reference proteome</keyword>
<comment type="caution">
    <text evidence="16">The sequence shown here is derived from an EMBL/GenBank/DDBJ whole genome shotgun (WGS) entry which is preliminary data.</text>
</comment>
<evidence type="ECO:0000256" key="10">
    <source>
        <dbReference type="ARBA" id="ARBA00023004"/>
    </source>
</evidence>
<name>A0ABX0HCQ9_9BACT</name>
<evidence type="ECO:0000256" key="9">
    <source>
        <dbReference type="ARBA" id="ARBA00022801"/>
    </source>
</evidence>
<evidence type="ECO:0000256" key="11">
    <source>
        <dbReference type="ARBA" id="ARBA00023014"/>
    </source>
</evidence>
<evidence type="ECO:0000256" key="1">
    <source>
        <dbReference type="ARBA" id="ARBA00000843"/>
    </source>
</evidence>
<evidence type="ECO:0000256" key="8">
    <source>
        <dbReference type="ARBA" id="ARBA00022763"/>
    </source>
</evidence>
<accession>A0ABX0HCQ9</accession>
<dbReference type="InterPro" id="IPR000445">
    <property type="entry name" value="HhH_motif"/>
</dbReference>
<feature type="domain" description="HhH-GPD" evidence="15">
    <location>
        <begin position="38"/>
        <end position="189"/>
    </location>
</feature>
<proteinExistence type="inferred from homology"/>
<dbReference type="InterPro" id="IPR029119">
    <property type="entry name" value="MutY_C"/>
</dbReference>
<keyword evidence="13 14" id="KW-0326">Glycosidase</keyword>
<protein>
    <recommendedName>
        <fullName evidence="5 14">Adenine DNA glycosylase</fullName>
        <ecNumber evidence="4 14">3.2.2.31</ecNumber>
    </recommendedName>
</protein>
<dbReference type="PANTHER" id="PTHR42944">
    <property type="entry name" value="ADENINE DNA GLYCOSYLASE"/>
    <property type="match status" value="1"/>
</dbReference>
<reference evidence="16 17" key="1">
    <citation type="submission" date="2020-03" db="EMBL/GenBank/DDBJ databases">
        <title>Cyclobacterium plantarum sp. nov., a marine bacterium isolated from a coastal-marine wetland.</title>
        <authorList>
            <person name="Sanchez-Porro C."/>
            <person name="Ventosa A."/>
            <person name="Amoozegar M."/>
        </authorList>
    </citation>
    <scope>NUCLEOTIDE SEQUENCE [LARGE SCALE GENOMIC DNA]</scope>
    <source>
        <strain evidence="16 17">GBPx2</strain>
    </source>
</reference>
<evidence type="ECO:0000256" key="14">
    <source>
        <dbReference type="RuleBase" id="RU365096"/>
    </source>
</evidence>
<dbReference type="Pfam" id="PF00633">
    <property type="entry name" value="HHH"/>
    <property type="match status" value="1"/>
</dbReference>
<keyword evidence="11" id="KW-0411">Iron-sulfur</keyword>
<evidence type="ECO:0000313" key="17">
    <source>
        <dbReference type="Proteomes" id="UP000649799"/>
    </source>
</evidence>
<evidence type="ECO:0000256" key="7">
    <source>
        <dbReference type="ARBA" id="ARBA00022723"/>
    </source>
</evidence>
<dbReference type="Gene3D" id="1.10.340.30">
    <property type="entry name" value="Hypothetical protein, domain 2"/>
    <property type="match status" value="1"/>
</dbReference>
<evidence type="ECO:0000256" key="12">
    <source>
        <dbReference type="ARBA" id="ARBA00023204"/>
    </source>
</evidence>
<dbReference type="Pfam" id="PF00730">
    <property type="entry name" value="HhH-GPD"/>
    <property type="match status" value="1"/>
</dbReference>
<dbReference type="NCBIfam" id="TIGR01084">
    <property type="entry name" value="mutY"/>
    <property type="match status" value="1"/>
</dbReference>
<dbReference type="InterPro" id="IPR023170">
    <property type="entry name" value="HhH_base_excis_C"/>
</dbReference>
<evidence type="ECO:0000256" key="3">
    <source>
        <dbReference type="ARBA" id="ARBA00008343"/>
    </source>
</evidence>
<keyword evidence="10 14" id="KW-0408">Iron</keyword>
<dbReference type="EMBL" id="JAANYN010000013">
    <property type="protein sequence ID" value="NHE59457.1"/>
    <property type="molecule type" value="Genomic_DNA"/>
</dbReference>
<dbReference type="InterPro" id="IPR011257">
    <property type="entry name" value="DNA_glycosylase"/>
</dbReference>
<organism evidence="16 17">
    <name type="scientific">Cyclobacterium plantarum</name>
    <dbReference type="NCBI Taxonomy" id="2716263"/>
    <lineage>
        <taxon>Bacteria</taxon>
        <taxon>Pseudomonadati</taxon>
        <taxon>Bacteroidota</taxon>
        <taxon>Cytophagia</taxon>
        <taxon>Cytophagales</taxon>
        <taxon>Cyclobacteriaceae</taxon>
        <taxon>Cyclobacterium</taxon>
    </lineage>
</organism>
<dbReference type="SMART" id="SM00478">
    <property type="entry name" value="ENDO3c"/>
    <property type="match status" value="1"/>
</dbReference>
<dbReference type="InterPro" id="IPR044298">
    <property type="entry name" value="MIG/MutY"/>
</dbReference>
<evidence type="ECO:0000256" key="4">
    <source>
        <dbReference type="ARBA" id="ARBA00012045"/>
    </source>
</evidence>
<dbReference type="PANTHER" id="PTHR42944:SF1">
    <property type="entry name" value="ADENINE DNA GLYCOSYLASE"/>
    <property type="match status" value="1"/>
</dbReference>
<comment type="similarity">
    <text evidence="3 14">Belongs to the Nth/MutY family.</text>
</comment>
<evidence type="ECO:0000256" key="5">
    <source>
        <dbReference type="ARBA" id="ARBA00022023"/>
    </source>
</evidence>
<evidence type="ECO:0000259" key="15">
    <source>
        <dbReference type="SMART" id="SM00478"/>
    </source>
</evidence>
<dbReference type="InterPro" id="IPR015797">
    <property type="entry name" value="NUDIX_hydrolase-like_dom_sf"/>
</dbReference>
<dbReference type="RefSeq" id="WP_166150881.1">
    <property type="nucleotide sequence ID" value="NZ_JAANYN010000013.1"/>
</dbReference>
<comment type="cofactor">
    <cofactor evidence="14">
        <name>[4Fe-4S] cluster</name>
        <dbReference type="ChEBI" id="CHEBI:49883"/>
    </cofactor>
    <text evidence="14">Binds 1 [4Fe-4S] cluster.</text>
</comment>
<gene>
    <name evidence="16" type="primary">mutY</name>
    <name evidence="16" type="ORF">G9Q97_21825</name>
</gene>
<dbReference type="CDD" id="cd00056">
    <property type="entry name" value="ENDO3c"/>
    <property type="match status" value="1"/>
</dbReference>
<keyword evidence="8 14" id="KW-0227">DNA damage</keyword>
<dbReference type="Gene3D" id="1.10.1670.10">
    <property type="entry name" value="Helix-hairpin-Helix base-excision DNA repair enzymes (C-terminal)"/>
    <property type="match status" value="1"/>
</dbReference>
<dbReference type="SUPFAM" id="SSF55811">
    <property type="entry name" value="Nudix"/>
    <property type="match status" value="1"/>
</dbReference>
<dbReference type="CDD" id="cd03431">
    <property type="entry name" value="NUDIX_DNA_Glycosylase_C-MutY"/>
    <property type="match status" value="1"/>
</dbReference>